<evidence type="ECO:0000313" key="6">
    <source>
        <dbReference type="EMBL" id="CBY42920.1"/>
    </source>
</evidence>
<proteinExistence type="inferred from homology"/>
<feature type="domain" description="Choline/carnitine acyltransferase" evidence="5">
    <location>
        <begin position="7"/>
        <end position="258"/>
    </location>
</feature>
<keyword evidence="2" id="KW-0808">Transferase</keyword>
<feature type="non-terminal residue" evidence="6">
    <location>
        <position position="258"/>
    </location>
</feature>
<feature type="active site" description="Proton acceptor" evidence="4">
    <location>
        <position position="38"/>
    </location>
</feature>
<dbReference type="SUPFAM" id="SSF52777">
    <property type="entry name" value="CoA-dependent acyltransferases"/>
    <property type="match status" value="2"/>
</dbReference>
<name>E4Z5E2_OIKDI</name>
<dbReference type="InterPro" id="IPR039551">
    <property type="entry name" value="Cho/carn_acyl_trans"/>
</dbReference>
<evidence type="ECO:0000256" key="4">
    <source>
        <dbReference type="PIRSR" id="PIRSR600542-1"/>
    </source>
</evidence>
<gene>
    <name evidence="6" type="ORF">GSOID_T00026658001</name>
</gene>
<comment type="similarity">
    <text evidence="1">Belongs to the carnitine/choline acetyltransferase family.</text>
</comment>
<dbReference type="GO" id="GO:0016746">
    <property type="term" value="F:acyltransferase activity"/>
    <property type="evidence" value="ECO:0007669"/>
    <property type="project" value="UniProtKB-KW"/>
</dbReference>
<sequence length="258" mass="29225">MVEFARRCLHGSGQNVWFDKCFSVIASSNGHIGQNVEHTWADGAVMLHITEEVQVLEHLMIEYNPETGTILGKDVKSNPKMDILKWNSLEKTLEQISKELPIIADEITNLSLSQLSFSKFGKNEIKKWRLSPDAICQMAFQLTNFKIRNKLSMTYEAALARLFKDGRTETIRSCTTASAAFVKEMLDKNSDNQKQRNALKAAVTNHGELTKHAMVGEAVDRHLFALCVASRGLNMEQEFLNKYRNAKWDNVSGWELST</sequence>
<dbReference type="Gene3D" id="3.30.559.70">
    <property type="entry name" value="Choline/Carnitine o-acyltransferase, domain 2"/>
    <property type="match status" value="1"/>
</dbReference>
<evidence type="ECO:0000256" key="1">
    <source>
        <dbReference type="ARBA" id="ARBA00005232"/>
    </source>
</evidence>
<dbReference type="PANTHER" id="PTHR22589">
    <property type="entry name" value="CARNITINE O-ACYLTRANSFERASE"/>
    <property type="match status" value="1"/>
</dbReference>
<keyword evidence="3" id="KW-0012">Acyltransferase</keyword>
<reference evidence="6" key="1">
    <citation type="journal article" date="2010" name="Science">
        <title>Plasticity of animal genome architecture unmasked by rapid evolution of a pelagic tunicate.</title>
        <authorList>
            <person name="Denoeud F."/>
            <person name="Henriet S."/>
            <person name="Mungpakdee S."/>
            <person name="Aury J.M."/>
            <person name="Da Silva C."/>
            <person name="Brinkmann H."/>
            <person name="Mikhaleva J."/>
            <person name="Olsen L.C."/>
            <person name="Jubin C."/>
            <person name="Canestro C."/>
            <person name="Bouquet J.M."/>
            <person name="Danks G."/>
            <person name="Poulain J."/>
            <person name="Campsteijn C."/>
            <person name="Adamski M."/>
            <person name="Cross I."/>
            <person name="Yadetie F."/>
            <person name="Muffato M."/>
            <person name="Louis A."/>
            <person name="Butcher S."/>
            <person name="Tsagkogeorga G."/>
            <person name="Konrad A."/>
            <person name="Singh S."/>
            <person name="Jensen M.F."/>
            <person name="Cong E.H."/>
            <person name="Eikeseth-Otteraa H."/>
            <person name="Noel B."/>
            <person name="Anthouard V."/>
            <person name="Porcel B.M."/>
            <person name="Kachouri-Lafond R."/>
            <person name="Nishino A."/>
            <person name="Ugolini M."/>
            <person name="Chourrout P."/>
            <person name="Nishida H."/>
            <person name="Aasland R."/>
            <person name="Huzurbazar S."/>
            <person name="Westhof E."/>
            <person name="Delsuc F."/>
            <person name="Lehrach H."/>
            <person name="Reinhardt R."/>
            <person name="Weissenbach J."/>
            <person name="Roy S.W."/>
            <person name="Artiguenave F."/>
            <person name="Postlethwait J.H."/>
            <person name="Manak J.R."/>
            <person name="Thompson E.M."/>
            <person name="Jaillon O."/>
            <person name="Du Pasquier L."/>
            <person name="Boudinot P."/>
            <person name="Liberles D.A."/>
            <person name="Volff J.N."/>
            <person name="Philippe H."/>
            <person name="Lenhard B."/>
            <person name="Roest Crollius H."/>
            <person name="Wincker P."/>
            <person name="Chourrout D."/>
        </authorList>
    </citation>
    <scope>NUCLEOTIDE SEQUENCE [LARGE SCALE GENOMIC DNA]</scope>
</reference>
<evidence type="ECO:0000256" key="3">
    <source>
        <dbReference type="ARBA" id="ARBA00023315"/>
    </source>
</evidence>
<accession>E4Z5E2</accession>
<dbReference type="Gene3D" id="3.30.559.10">
    <property type="entry name" value="Chloramphenicol acetyltransferase-like domain"/>
    <property type="match status" value="1"/>
</dbReference>
<dbReference type="AlphaFoldDB" id="E4Z5E2"/>
<dbReference type="Proteomes" id="UP000011014">
    <property type="component" value="Unassembled WGS sequence"/>
</dbReference>
<dbReference type="InterPro" id="IPR023213">
    <property type="entry name" value="CAT-like_dom_sf"/>
</dbReference>
<evidence type="ECO:0000256" key="2">
    <source>
        <dbReference type="ARBA" id="ARBA00022679"/>
    </source>
</evidence>
<dbReference type="Pfam" id="PF00755">
    <property type="entry name" value="Carn_acyltransf"/>
    <property type="match status" value="1"/>
</dbReference>
<evidence type="ECO:0000259" key="5">
    <source>
        <dbReference type="Pfam" id="PF00755"/>
    </source>
</evidence>
<dbReference type="EMBL" id="FN657642">
    <property type="protein sequence ID" value="CBY42920.1"/>
    <property type="molecule type" value="Genomic_DNA"/>
</dbReference>
<organism evidence="6">
    <name type="scientific">Oikopleura dioica</name>
    <name type="common">Tunicate</name>
    <dbReference type="NCBI Taxonomy" id="34765"/>
    <lineage>
        <taxon>Eukaryota</taxon>
        <taxon>Metazoa</taxon>
        <taxon>Chordata</taxon>
        <taxon>Tunicata</taxon>
        <taxon>Appendicularia</taxon>
        <taxon>Copelata</taxon>
        <taxon>Oikopleuridae</taxon>
        <taxon>Oikopleura</taxon>
    </lineage>
</organism>
<protein>
    <recommendedName>
        <fullName evidence="5">Choline/carnitine acyltransferase domain-containing protein</fullName>
    </recommendedName>
</protein>
<dbReference type="InterPro" id="IPR000542">
    <property type="entry name" value="Carn_acyl_trans"/>
</dbReference>
<dbReference type="InterPro" id="IPR042231">
    <property type="entry name" value="Cho/carn_acyl_trans_2"/>
</dbReference>